<dbReference type="Proteomes" id="UP000663852">
    <property type="component" value="Unassembled WGS sequence"/>
</dbReference>
<dbReference type="AlphaFoldDB" id="A0A815MHX9"/>
<dbReference type="OrthoDB" id="10012440at2759"/>
<reference evidence="3" key="1">
    <citation type="submission" date="2021-02" db="EMBL/GenBank/DDBJ databases">
        <authorList>
            <person name="Nowell W R."/>
        </authorList>
    </citation>
    <scope>NUCLEOTIDE SEQUENCE</scope>
</reference>
<evidence type="ECO:0000313" key="3">
    <source>
        <dbReference type="EMBL" id="CAF1423522.1"/>
    </source>
</evidence>
<name>A0A815MHX9_ADIRI</name>
<evidence type="ECO:0000313" key="2">
    <source>
        <dbReference type="EMBL" id="CAF1102882.1"/>
    </source>
</evidence>
<evidence type="ECO:0000313" key="4">
    <source>
        <dbReference type="Proteomes" id="UP000663828"/>
    </source>
</evidence>
<evidence type="ECO:0000256" key="1">
    <source>
        <dbReference type="SAM" id="SignalP"/>
    </source>
</evidence>
<proteinExistence type="predicted"/>
<sequence length="310" mass="35039">MFFSIYFYLTILIYEHRLSAIPTCIIIDTDIIQQPEENTSSISNRSSSTILLRNLRMLDHQRSPDFVAEPIPLSYIDVKQLSTSVSSTPSLIDLDESVLKKALVEPVVERTYASCSFQSLNEIETYMVVPFEFRRLRIEQPDHYTKFLDDDPRETVPDLSTAVYERRSDPDGVHFCRTCHDGSWSELAVCETVRCDAELLRANPRLVTEWGEIKPLDGGALYAPSTIFAIYAFAFGPHCKRCEPNGQWSRYALPEICSEIKFFGRGTSTTTAAAATTKTTTTTLKVNKNIYPRMKQGTTSSAVKSSNKKQ</sequence>
<organism evidence="3 4">
    <name type="scientific">Adineta ricciae</name>
    <name type="common">Rotifer</name>
    <dbReference type="NCBI Taxonomy" id="249248"/>
    <lineage>
        <taxon>Eukaryota</taxon>
        <taxon>Metazoa</taxon>
        <taxon>Spiralia</taxon>
        <taxon>Gnathifera</taxon>
        <taxon>Rotifera</taxon>
        <taxon>Eurotatoria</taxon>
        <taxon>Bdelloidea</taxon>
        <taxon>Adinetida</taxon>
        <taxon>Adinetidae</taxon>
        <taxon>Adineta</taxon>
    </lineage>
</organism>
<feature type="signal peptide" evidence="1">
    <location>
        <begin position="1"/>
        <end position="20"/>
    </location>
</feature>
<accession>A0A815MHX9</accession>
<dbReference type="Proteomes" id="UP000663828">
    <property type="component" value="Unassembled WGS sequence"/>
</dbReference>
<dbReference type="EMBL" id="CAJNOJ010000098">
    <property type="protein sequence ID" value="CAF1102882.1"/>
    <property type="molecule type" value="Genomic_DNA"/>
</dbReference>
<keyword evidence="1" id="KW-0732">Signal</keyword>
<feature type="chain" id="PRO_5036228332" evidence="1">
    <location>
        <begin position="21"/>
        <end position="310"/>
    </location>
</feature>
<gene>
    <name evidence="2" type="ORF">EDS130_LOCUS20082</name>
    <name evidence="3" type="ORF">XAT740_LOCUS35363</name>
</gene>
<comment type="caution">
    <text evidence="3">The sequence shown here is derived from an EMBL/GenBank/DDBJ whole genome shotgun (WGS) entry which is preliminary data.</text>
</comment>
<dbReference type="EMBL" id="CAJNOR010003537">
    <property type="protein sequence ID" value="CAF1423522.1"/>
    <property type="molecule type" value="Genomic_DNA"/>
</dbReference>
<keyword evidence="4" id="KW-1185">Reference proteome</keyword>
<protein>
    <submittedName>
        <fullName evidence="3">Uncharacterized protein</fullName>
    </submittedName>
</protein>